<dbReference type="InterPro" id="IPR013685">
    <property type="entry name" value="POTRA_FtsQ_type"/>
</dbReference>
<keyword evidence="6 9" id="KW-1133">Transmembrane helix</keyword>
<dbReference type="Proteomes" id="UP000249229">
    <property type="component" value="Unassembled WGS sequence"/>
</dbReference>
<dbReference type="AlphaFoldDB" id="A0A2W5PF64"/>
<gene>
    <name evidence="9" type="primary">ftsQ</name>
    <name evidence="12" type="ORF">DI544_00300</name>
</gene>
<dbReference type="Pfam" id="PF08478">
    <property type="entry name" value="POTRA_1"/>
    <property type="match status" value="1"/>
</dbReference>
<organism evidence="12 13">
    <name type="scientific">Sphingomonas taxi</name>
    <dbReference type="NCBI Taxonomy" id="1549858"/>
    <lineage>
        <taxon>Bacteria</taxon>
        <taxon>Pseudomonadati</taxon>
        <taxon>Pseudomonadota</taxon>
        <taxon>Alphaproteobacteria</taxon>
        <taxon>Sphingomonadales</taxon>
        <taxon>Sphingomonadaceae</taxon>
        <taxon>Sphingomonas</taxon>
    </lineage>
</organism>
<dbReference type="Gene3D" id="3.40.50.11690">
    <property type="entry name" value="Cell division protein FtsQ/DivIB"/>
    <property type="match status" value="1"/>
</dbReference>
<evidence type="ECO:0000256" key="1">
    <source>
        <dbReference type="ARBA" id="ARBA00004370"/>
    </source>
</evidence>
<evidence type="ECO:0000259" key="11">
    <source>
        <dbReference type="PROSITE" id="PS51779"/>
    </source>
</evidence>
<dbReference type="PANTHER" id="PTHR35851">
    <property type="entry name" value="CELL DIVISION PROTEIN FTSQ"/>
    <property type="match status" value="1"/>
</dbReference>
<dbReference type="GO" id="GO:0090529">
    <property type="term" value="P:cell septum assembly"/>
    <property type="evidence" value="ECO:0007669"/>
    <property type="project" value="InterPro"/>
</dbReference>
<evidence type="ECO:0000256" key="9">
    <source>
        <dbReference type="HAMAP-Rule" id="MF_00911"/>
    </source>
</evidence>
<dbReference type="GO" id="GO:0043093">
    <property type="term" value="P:FtsZ-dependent cytokinesis"/>
    <property type="evidence" value="ECO:0007669"/>
    <property type="project" value="UniProtKB-UniRule"/>
</dbReference>
<dbReference type="PANTHER" id="PTHR35851:SF1">
    <property type="entry name" value="CELL DIVISION PROTEIN FTSQ"/>
    <property type="match status" value="1"/>
</dbReference>
<dbReference type="GO" id="GO:0005886">
    <property type="term" value="C:plasma membrane"/>
    <property type="evidence" value="ECO:0007669"/>
    <property type="project" value="UniProtKB-SubCell"/>
</dbReference>
<name>A0A2W5PF64_9SPHN</name>
<protein>
    <recommendedName>
        <fullName evidence="9">Cell division protein FtsQ</fullName>
    </recommendedName>
</protein>
<evidence type="ECO:0000256" key="7">
    <source>
        <dbReference type="ARBA" id="ARBA00023136"/>
    </source>
</evidence>
<dbReference type="HAMAP" id="MF_00911">
    <property type="entry name" value="FtsQ_subfam"/>
    <property type="match status" value="1"/>
</dbReference>
<evidence type="ECO:0000256" key="4">
    <source>
        <dbReference type="ARBA" id="ARBA00022618"/>
    </source>
</evidence>
<dbReference type="InterPro" id="IPR045335">
    <property type="entry name" value="FtsQ_C_sf"/>
</dbReference>
<dbReference type="InterPro" id="IPR005548">
    <property type="entry name" value="Cell_div_FtsQ/DivIB_C"/>
</dbReference>
<dbReference type="EMBL" id="QFQI01000001">
    <property type="protein sequence ID" value="PZQ62699.1"/>
    <property type="molecule type" value="Genomic_DNA"/>
</dbReference>
<keyword evidence="2 9" id="KW-1003">Cell membrane</keyword>
<feature type="transmembrane region" description="Helical" evidence="9">
    <location>
        <begin position="46"/>
        <end position="66"/>
    </location>
</feature>
<dbReference type="InterPro" id="IPR026579">
    <property type="entry name" value="FtsQ"/>
</dbReference>
<evidence type="ECO:0000256" key="3">
    <source>
        <dbReference type="ARBA" id="ARBA00022519"/>
    </source>
</evidence>
<keyword evidence="3 9" id="KW-0997">Cell inner membrane</keyword>
<comment type="function">
    <text evidence="9">Essential cell division protein.</text>
</comment>
<reference evidence="12 13" key="1">
    <citation type="submission" date="2017-08" db="EMBL/GenBank/DDBJ databases">
        <title>Infants hospitalized years apart are colonized by the same room-sourced microbial strains.</title>
        <authorList>
            <person name="Brooks B."/>
            <person name="Olm M.R."/>
            <person name="Firek B.A."/>
            <person name="Baker R."/>
            <person name="Thomas B.C."/>
            <person name="Morowitz M.J."/>
            <person name="Banfield J.F."/>
        </authorList>
    </citation>
    <scope>NUCLEOTIDE SEQUENCE [LARGE SCALE GENOMIC DNA]</scope>
    <source>
        <strain evidence="12">S2_005_001_R1_22</strain>
    </source>
</reference>
<feature type="region of interest" description="Disordered" evidence="10">
    <location>
        <begin position="281"/>
        <end position="335"/>
    </location>
</feature>
<feature type="region of interest" description="Disordered" evidence="10">
    <location>
        <begin position="1"/>
        <end position="21"/>
    </location>
</feature>
<comment type="caution">
    <text evidence="12">The sequence shown here is derived from an EMBL/GenBank/DDBJ whole genome shotgun (WGS) entry which is preliminary data.</text>
</comment>
<dbReference type="Gene3D" id="3.10.20.310">
    <property type="entry name" value="membrane protein fhac"/>
    <property type="match status" value="1"/>
</dbReference>
<accession>A0A2W5PF64</accession>
<evidence type="ECO:0000256" key="10">
    <source>
        <dbReference type="SAM" id="MobiDB-lite"/>
    </source>
</evidence>
<evidence type="ECO:0000256" key="6">
    <source>
        <dbReference type="ARBA" id="ARBA00022989"/>
    </source>
</evidence>
<keyword evidence="5 9" id="KW-0812">Transmembrane</keyword>
<proteinExistence type="inferred from homology"/>
<evidence type="ECO:0000256" key="5">
    <source>
        <dbReference type="ARBA" id="ARBA00022692"/>
    </source>
</evidence>
<feature type="domain" description="POTRA" evidence="11">
    <location>
        <begin position="85"/>
        <end position="154"/>
    </location>
</feature>
<keyword evidence="7 9" id="KW-0472">Membrane</keyword>
<evidence type="ECO:0000313" key="13">
    <source>
        <dbReference type="Proteomes" id="UP000249229"/>
    </source>
</evidence>
<evidence type="ECO:0000313" key="12">
    <source>
        <dbReference type="EMBL" id="PZQ62699.1"/>
    </source>
</evidence>
<evidence type="ECO:0000256" key="2">
    <source>
        <dbReference type="ARBA" id="ARBA00022475"/>
    </source>
</evidence>
<comment type="similarity">
    <text evidence="9">Belongs to the FtsQ/DivIB family. FtsQ subfamily.</text>
</comment>
<keyword evidence="8 9" id="KW-0131">Cell cycle</keyword>
<comment type="subcellular location">
    <subcellularLocation>
        <location evidence="9">Cell inner membrane</location>
        <topology evidence="9">Single-pass type II membrane protein</topology>
    </subcellularLocation>
    <subcellularLocation>
        <location evidence="1">Membrane</location>
    </subcellularLocation>
    <text evidence="9">Localizes to the division septum.</text>
</comment>
<feature type="compositionally biased region" description="Low complexity" evidence="10">
    <location>
        <begin position="7"/>
        <end position="16"/>
    </location>
</feature>
<keyword evidence="4 9" id="KW-0132">Cell division</keyword>
<dbReference type="PROSITE" id="PS51779">
    <property type="entry name" value="POTRA"/>
    <property type="match status" value="1"/>
</dbReference>
<evidence type="ECO:0000256" key="8">
    <source>
        <dbReference type="ARBA" id="ARBA00023306"/>
    </source>
</evidence>
<dbReference type="GO" id="GO:0032153">
    <property type="term" value="C:cell division site"/>
    <property type="evidence" value="ECO:0007669"/>
    <property type="project" value="UniProtKB-UniRule"/>
</dbReference>
<sequence>MSRTIKRGAAPPARRPVANRRRVPKASLGDRLLAKLPVNEEMLRKAVTWTVLGGVGVAALFVANLLGVPQAIGAGVAEAAARAGLRVEQVDITGLKRMDRETVYAIALEDQSSRAMLRVDLERVRARLLAYGWIADAYVARRLPDRLVIHITEREPAAIWQDHGQLTLIDATGRLLAPVDPSRMPDLPLVIGPGADRQEASYQALLAAAPALRPRIRAATWVGNRRWDLTFTTGETLALPQDGAAQALVKFAQLDGADPLLGKGWIRFDLRDPARMYARRAGQDKQQQVADDGRSDPPVDAAAIGNTTATGDKGRITGDRITGARAGDALRSGEA</sequence>
<dbReference type="InterPro" id="IPR034746">
    <property type="entry name" value="POTRA"/>
</dbReference>
<dbReference type="Pfam" id="PF03799">
    <property type="entry name" value="FtsQ_DivIB_C"/>
    <property type="match status" value="1"/>
</dbReference>